<dbReference type="PROSITE" id="PS50925">
    <property type="entry name" value="BLUF"/>
    <property type="match status" value="1"/>
</dbReference>
<protein>
    <submittedName>
        <fullName evidence="2">BLUF domain-containing protein</fullName>
    </submittedName>
</protein>
<dbReference type="GO" id="GO:0009882">
    <property type="term" value="F:blue light photoreceptor activity"/>
    <property type="evidence" value="ECO:0007669"/>
    <property type="project" value="InterPro"/>
</dbReference>
<gene>
    <name evidence="2" type="ORF">FLL45_06030</name>
</gene>
<evidence type="ECO:0000313" key="2">
    <source>
        <dbReference type="EMBL" id="TQV77499.1"/>
    </source>
</evidence>
<dbReference type="Pfam" id="PF04940">
    <property type="entry name" value="BLUF"/>
    <property type="match status" value="1"/>
</dbReference>
<dbReference type="InterPro" id="IPR036046">
    <property type="entry name" value="Acylphosphatase-like_dom_sf"/>
</dbReference>
<reference evidence="2 3" key="1">
    <citation type="submission" date="2019-06" db="EMBL/GenBank/DDBJ databases">
        <title>Draft genome of Aliikangiella marina GYP-15.</title>
        <authorList>
            <person name="Wang G."/>
        </authorList>
    </citation>
    <scope>NUCLEOTIDE SEQUENCE [LARGE SCALE GENOMIC DNA]</scope>
    <source>
        <strain evidence="2 3">GYP-15</strain>
    </source>
</reference>
<proteinExistence type="predicted"/>
<dbReference type="SMART" id="SM01034">
    <property type="entry name" value="BLUF"/>
    <property type="match status" value="1"/>
</dbReference>
<organism evidence="2 3">
    <name type="scientific">Aliikangiella marina</name>
    <dbReference type="NCBI Taxonomy" id="1712262"/>
    <lineage>
        <taxon>Bacteria</taxon>
        <taxon>Pseudomonadati</taxon>
        <taxon>Pseudomonadota</taxon>
        <taxon>Gammaproteobacteria</taxon>
        <taxon>Oceanospirillales</taxon>
        <taxon>Pleioneaceae</taxon>
        <taxon>Aliikangiella</taxon>
    </lineage>
</organism>
<dbReference type="RefSeq" id="WP_142941071.1">
    <property type="nucleotide sequence ID" value="NZ_VIKR01000001.1"/>
</dbReference>
<dbReference type="Gene3D" id="3.30.70.100">
    <property type="match status" value="1"/>
</dbReference>
<dbReference type="SUPFAM" id="SSF54975">
    <property type="entry name" value="Acylphosphatase/BLUF domain-like"/>
    <property type="match status" value="1"/>
</dbReference>
<dbReference type="Proteomes" id="UP000317839">
    <property type="component" value="Unassembled WGS sequence"/>
</dbReference>
<dbReference type="InterPro" id="IPR007024">
    <property type="entry name" value="BLUF_domain"/>
</dbReference>
<evidence type="ECO:0000313" key="3">
    <source>
        <dbReference type="Proteomes" id="UP000317839"/>
    </source>
</evidence>
<dbReference type="AlphaFoldDB" id="A0A545TJU7"/>
<feature type="domain" description="BLUF" evidence="1">
    <location>
        <begin position="3"/>
        <end position="94"/>
    </location>
</feature>
<name>A0A545TJU7_9GAMM</name>
<comment type="caution">
    <text evidence="2">The sequence shown here is derived from an EMBL/GenBank/DDBJ whole genome shotgun (WGS) entry which is preliminary data.</text>
</comment>
<keyword evidence="3" id="KW-1185">Reference proteome</keyword>
<sequence>MYLIRLVYTSSVSEQFSQGDIENILDVARKNNNKLNVTGMLCFNSRLFLQCLEGSRENVNKVYHTILNDPRHEKIEILEYQEISEREFDTWSMGYVPESSLTKPLNLRFSGSPHFSPYEMSGDSAHRLLLALRDTVPNI</sequence>
<dbReference type="OrthoDB" id="557705at2"/>
<dbReference type="EMBL" id="VIKR01000001">
    <property type="protein sequence ID" value="TQV77499.1"/>
    <property type="molecule type" value="Genomic_DNA"/>
</dbReference>
<evidence type="ECO:0000259" key="1">
    <source>
        <dbReference type="PROSITE" id="PS50925"/>
    </source>
</evidence>
<accession>A0A545TJU7</accession>
<dbReference type="GO" id="GO:0071949">
    <property type="term" value="F:FAD binding"/>
    <property type="evidence" value="ECO:0007669"/>
    <property type="project" value="InterPro"/>
</dbReference>